<protein>
    <recommendedName>
        <fullName evidence="17">Cytochrome c oxidase subunit 2</fullName>
        <ecNumber evidence="17">7.1.1.9</ecNumber>
    </recommendedName>
</protein>
<dbReference type="STRING" id="1198114.AciX9_2164"/>
<keyword evidence="6 16" id="KW-0812">Transmembrane</keyword>
<dbReference type="PROSITE" id="PS50857">
    <property type="entry name" value="COX2_CUA"/>
    <property type="match status" value="1"/>
</dbReference>
<evidence type="ECO:0000256" key="16">
    <source>
        <dbReference type="RuleBase" id="RU000456"/>
    </source>
</evidence>
<evidence type="ECO:0000256" key="7">
    <source>
        <dbReference type="ARBA" id="ARBA00022723"/>
    </source>
</evidence>
<dbReference type="GO" id="GO:0016491">
    <property type="term" value="F:oxidoreductase activity"/>
    <property type="evidence" value="ECO:0007669"/>
    <property type="project" value="InterPro"/>
</dbReference>
<evidence type="ECO:0000256" key="15">
    <source>
        <dbReference type="PROSITE-ProRule" id="PRU00433"/>
    </source>
</evidence>
<keyword evidence="12 17" id="KW-0186">Copper</keyword>
<dbReference type="PROSITE" id="PS51007">
    <property type="entry name" value="CYTC"/>
    <property type="match status" value="1"/>
</dbReference>
<comment type="cofactor">
    <cofactor evidence="17">
        <name>Cu cation</name>
        <dbReference type="ChEBI" id="CHEBI:23378"/>
    </cofactor>
    <text evidence="17">Binds a copper A center.</text>
</comment>
<evidence type="ECO:0000256" key="13">
    <source>
        <dbReference type="ARBA" id="ARBA00023136"/>
    </source>
</evidence>
<dbReference type="GO" id="GO:0005507">
    <property type="term" value="F:copper ion binding"/>
    <property type="evidence" value="ECO:0007669"/>
    <property type="project" value="InterPro"/>
</dbReference>
<evidence type="ECO:0000256" key="12">
    <source>
        <dbReference type="ARBA" id="ARBA00023008"/>
    </source>
</evidence>
<dbReference type="InterPro" id="IPR036257">
    <property type="entry name" value="Cyt_c_oxidase_su2_TM_sf"/>
</dbReference>
<dbReference type="Gene3D" id="1.10.287.90">
    <property type="match status" value="1"/>
</dbReference>
<accession>E8X2I4</accession>
<dbReference type="PANTHER" id="PTHR22888">
    <property type="entry name" value="CYTOCHROME C OXIDASE, SUBUNIT II"/>
    <property type="match status" value="1"/>
</dbReference>
<dbReference type="InterPro" id="IPR045187">
    <property type="entry name" value="CcO_II"/>
</dbReference>
<dbReference type="NCBIfam" id="TIGR02866">
    <property type="entry name" value="CoxB"/>
    <property type="match status" value="1"/>
</dbReference>
<dbReference type="PANTHER" id="PTHR22888:SF9">
    <property type="entry name" value="CYTOCHROME C OXIDASE SUBUNIT 2"/>
    <property type="match status" value="1"/>
</dbReference>
<dbReference type="GO" id="GO:0020037">
    <property type="term" value="F:heme binding"/>
    <property type="evidence" value="ECO:0007669"/>
    <property type="project" value="InterPro"/>
</dbReference>
<gene>
    <name evidence="22" type="ordered locus">AciX9_2164</name>
</gene>
<dbReference type="HOGENOM" id="CLU_036876_1_1_0"/>
<dbReference type="Pfam" id="PF00034">
    <property type="entry name" value="Cytochrom_C"/>
    <property type="match status" value="1"/>
</dbReference>
<evidence type="ECO:0000256" key="5">
    <source>
        <dbReference type="ARBA" id="ARBA00022660"/>
    </source>
</evidence>
<dbReference type="PaxDb" id="1198114-AciX9_2164"/>
<dbReference type="Pfam" id="PF02790">
    <property type="entry name" value="COX2_TM"/>
    <property type="match status" value="1"/>
</dbReference>
<evidence type="ECO:0000256" key="17">
    <source>
        <dbReference type="RuleBase" id="RU004024"/>
    </source>
</evidence>
<reference evidence="23" key="1">
    <citation type="submission" date="2011-01" db="EMBL/GenBank/DDBJ databases">
        <title>Complete sequence of chromosome of Acidobacterium sp. MP5ACTX9.</title>
        <authorList>
            <consortium name="US DOE Joint Genome Institute"/>
            <person name="Lucas S."/>
            <person name="Copeland A."/>
            <person name="Lapidus A."/>
            <person name="Cheng J.-F."/>
            <person name="Goodwin L."/>
            <person name="Pitluck S."/>
            <person name="Teshima H."/>
            <person name="Detter J.C."/>
            <person name="Han C."/>
            <person name="Tapia R."/>
            <person name="Land M."/>
            <person name="Hauser L."/>
            <person name="Kyrpides N."/>
            <person name="Ivanova N."/>
            <person name="Ovchinnikova G."/>
            <person name="Pagani I."/>
            <person name="Rawat S.R."/>
            <person name="Mannisto M."/>
            <person name="Haggblom M.M."/>
            <person name="Woyke T."/>
        </authorList>
    </citation>
    <scope>NUCLEOTIDE SEQUENCE [LARGE SCALE GENOMIC DNA]</scope>
    <source>
        <strain evidence="23">MP5ACTX9</strain>
    </source>
</reference>
<comment type="similarity">
    <text evidence="2 16">Belongs to the cytochrome c oxidase subunit 2 family.</text>
</comment>
<sequence>MLVVVDGIITVISEYCPFMLQLSCFVPTNIFMPAASPARAIFGLSILTLCIVTAIFLVVGGLLLYALIKFREKPQQDDREPVQLFGSNQIELSWTVIPILIVVVLFLATARVIIATERSHPPEGALHVTVVGHQYWWEFRYPGTQVVTANELHIPTSDPSHPRPTYLNMISADTDHSFWVPRLAGKMDVIPNKINVMWFDPQQPGLYLGQCAQYCGTQHAKMLIRVYAQTPSEFQQWMNAQALPAALDPQMSAGRAVFERNACMNCHQVRGTVADGRFGPDLTHFGSRDTLASGAVTNTPEHLRQWIADPSHYKDGALMPAMHLKDADIDLVSKYLESLQ</sequence>
<keyword evidence="13 18" id="KW-0472">Membrane</keyword>
<dbReference type="KEGG" id="acm:AciX9_2164"/>
<dbReference type="AlphaFoldDB" id="E8X2I4"/>
<evidence type="ECO:0000256" key="9">
    <source>
        <dbReference type="ARBA" id="ARBA00022982"/>
    </source>
</evidence>
<dbReference type="InterPro" id="IPR034236">
    <property type="entry name" value="CuRO_CcO_Caa3_II"/>
</dbReference>
<feature type="transmembrane region" description="Helical" evidence="18">
    <location>
        <begin position="92"/>
        <end position="114"/>
    </location>
</feature>
<dbReference type="InterPro" id="IPR002429">
    <property type="entry name" value="CcO_II-like_C"/>
</dbReference>
<dbReference type="InterPro" id="IPR008972">
    <property type="entry name" value="Cupredoxin"/>
</dbReference>
<name>E8X2I4_GRATM</name>
<dbReference type="SUPFAM" id="SSF81464">
    <property type="entry name" value="Cytochrome c oxidase subunit II-like, transmembrane region"/>
    <property type="match status" value="1"/>
</dbReference>
<evidence type="ECO:0000256" key="2">
    <source>
        <dbReference type="ARBA" id="ARBA00007866"/>
    </source>
</evidence>
<evidence type="ECO:0000256" key="8">
    <source>
        <dbReference type="ARBA" id="ARBA00022967"/>
    </source>
</evidence>
<feature type="domain" description="Cytochrome oxidase subunit II copper A binding" evidence="19">
    <location>
        <begin position="123"/>
        <end position="240"/>
    </location>
</feature>
<dbReference type="EMBL" id="CP002480">
    <property type="protein sequence ID" value="ADW69208.1"/>
    <property type="molecule type" value="Genomic_DNA"/>
</dbReference>
<comment type="subcellular location">
    <subcellularLocation>
        <location evidence="16">Cell membrane</location>
        <topology evidence="16">Multi-pass membrane protein</topology>
    </subcellularLocation>
    <subcellularLocation>
        <location evidence="1">Membrane</location>
        <topology evidence="1">Multi-pass membrane protein</topology>
    </subcellularLocation>
</comment>
<dbReference type="InterPro" id="IPR036909">
    <property type="entry name" value="Cyt_c-like_dom_sf"/>
</dbReference>
<evidence type="ECO:0000256" key="18">
    <source>
        <dbReference type="SAM" id="Phobius"/>
    </source>
</evidence>
<keyword evidence="8" id="KW-1278">Translocase</keyword>
<evidence type="ECO:0000256" key="3">
    <source>
        <dbReference type="ARBA" id="ARBA00022448"/>
    </source>
</evidence>
<dbReference type="InterPro" id="IPR014222">
    <property type="entry name" value="Cyt_c_oxidase_su2"/>
</dbReference>
<keyword evidence="5 16" id="KW-0679">Respiratory chain</keyword>
<dbReference type="EC" id="7.1.1.9" evidence="17"/>
<keyword evidence="23" id="KW-1185">Reference proteome</keyword>
<feature type="domain" description="Cytochrome c" evidence="21">
    <location>
        <begin position="249"/>
        <end position="340"/>
    </location>
</feature>
<evidence type="ECO:0000259" key="19">
    <source>
        <dbReference type="PROSITE" id="PS50857"/>
    </source>
</evidence>
<dbReference type="CDD" id="cd04213">
    <property type="entry name" value="CuRO_CcO_Caa3_II"/>
    <property type="match status" value="1"/>
</dbReference>
<dbReference type="PROSITE" id="PS50999">
    <property type="entry name" value="COX2_TM"/>
    <property type="match status" value="1"/>
</dbReference>
<dbReference type="eggNOG" id="COG2010">
    <property type="taxonomic scope" value="Bacteria"/>
</dbReference>
<keyword evidence="9 16" id="KW-0249">Electron transport</keyword>
<dbReference type="GO" id="GO:0005886">
    <property type="term" value="C:plasma membrane"/>
    <property type="evidence" value="ECO:0007669"/>
    <property type="project" value="UniProtKB-SubCell"/>
</dbReference>
<dbReference type="Pfam" id="PF00116">
    <property type="entry name" value="COX2"/>
    <property type="match status" value="1"/>
</dbReference>
<keyword evidence="11 15" id="KW-0408">Iron</keyword>
<keyword evidence="10 18" id="KW-1133">Transmembrane helix</keyword>
<evidence type="ECO:0000256" key="14">
    <source>
        <dbReference type="ARBA" id="ARBA00024688"/>
    </source>
</evidence>
<evidence type="ECO:0000256" key="10">
    <source>
        <dbReference type="ARBA" id="ARBA00022989"/>
    </source>
</evidence>
<evidence type="ECO:0000313" key="22">
    <source>
        <dbReference type="EMBL" id="ADW69208.1"/>
    </source>
</evidence>
<comment type="function">
    <text evidence="14 17">Subunits I and II form the functional core of the enzyme complex. Electrons originating in cytochrome c are transferred via heme a and Cu(A) to the binuclear center formed by heme a3 and Cu(B).</text>
</comment>
<dbReference type="eggNOG" id="COG1622">
    <property type="taxonomic scope" value="Bacteria"/>
</dbReference>
<evidence type="ECO:0000259" key="20">
    <source>
        <dbReference type="PROSITE" id="PS50999"/>
    </source>
</evidence>
<keyword evidence="3 16" id="KW-0813">Transport</keyword>
<dbReference type="GO" id="GO:0042773">
    <property type="term" value="P:ATP synthesis coupled electron transport"/>
    <property type="evidence" value="ECO:0007669"/>
    <property type="project" value="TreeGrafter"/>
</dbReference>
<feature type="transmembrane region" description="Helical" evidence="18">
    <location>
        <begin position="41"/>
        <end position="68"/>
    </location>
</feature>
<dbReference type="InterPro" id="IPR011759">
    <property type="entry name" value="Cyt_c_oxidase_su2_TM_dom"/>
</dbReference>
<dbReference type="InterPro" id="IPR009056">
    <property type="entry name" value="Cyt_c-like_dom"/>
</dbReference>
<dbReference type="SUPFAM" id="SSF46626">
    <property type="entry name" value="Cytochrome c"/>
    <property type="match status" value="1"/>
</dbReference>
<dbReference type="OrthoDB" id="9781261at2"/>
<evidence type="ECO:0000259" key="21">
    <source>
        <dbReference type="PROSITE" id="PS51007"/>
    </source>
</evidence>
<evidence type="ECO:0000313" key="23">
    <source>
        <dbReference type="Proteomes" id="UP000000343"/>
    </source>
</evidence>
<evidence type="ECO:0000256" key="6">
    <source>
        <dbReference type="ARBA" id="ARBA00022692"/>
    </source>
</evidence>
<feature type="domain" description="Cytochrome oxidase subunit II transmembrane region profile" evidence="20">
    <location>
        <begin position="22"/>
        <end position="120"/>
    </location>
</feature>
<evidence type="ECO:0000256" key="1">
    <source>
        <dbReference type="ARBA" id="ARBA00004141"/>
    </source>
</evidence>
<dbReference type="PRINTS" id="PR01166">
    <property type="entry name" value="CYCOXIDASEII"/>
</dbReference>
<dbReference type="GO" id="GO:0004129">
    <property type="term" value="F:cytochrome-c oxidase activity"/>
    <property type="evidence" value="ECO:0007669"/>
    <property type="project" value="UniProtKB-EC"/>
</dbReference>
<dbReference type="Proteomes" id="UP000000343">
    <property type="component" value="Chromosome"/>
</dbReference>
<comment type="catalytic activity">
    <reaction evidence="17">
        <text>4 Fe(II)-[cytochrome c] + O2 + 8 H(+)(in) = 4 Fe(III)-[cytochrome c] + 2 H2O + 4 H(+)(out)</text>
        <dbReference type="Rhea" id="RHEA:11436"/>
        <dbReference type="Rhea" id="RHEA-COMP:10350"/>
        <dbReference type="Rhea" id="RHEA-COMP:14399"/>
        <dbReference type="ChEBI" id="CHEBI:15377"/>
        <dbReference type="ChEBI" id="CHEBI:15378"/>
        <dbReference type="ChEBI" id="CHEBI:15379"/>
        <dbReference type="ChEBI" id="CHEBI:29033"/>
        <dbReference type="ChEBI" id="CHEBI:29034"/>
        <dbReference type="EC" id="7.1.1.9"/>
    </reaction>
</comment>
<evidence type="ECO:0000256" key="11">
    <source>
        <dbReference type="ARBA" id="ARBA00023004"/>
    </source>
</evidence>
<evidence type="ECO:0000256" key="4">
    <source>
        <dbReference type="ARBA" id="ARBA00022617"/>
    </source>
</evidence>
<proteinExistence type="inferred from homology"/>
<dbReference type="Gene3D" id="2.60.40.420">
    <property type="entry name" value="Cupredoxins - blue copper proteins"/>
    <property type="match status" value="1"/>
</dbReference>
<dbReference type="SUPFAM" id="SSF49503">
    <property type="entry name" value="Cupredoxins"/>
    <property type="match status" value="1"/>
</dbReference>
<keyword evidence="4 15" id="KW-0349">Heme</keyword>
<keyword evidence="7 15" id="KW-0479">Metal-binding</keyword>
<organism evidence="23">
    <name type="scientific">Granulicella tundricola (strain ATCC BAA-1859 / DSM 23138 / MP5ACTX9)</name>
    <dbReference type="NCBI Taxonomy" id="1198114"/>
    <lineage>
        <taxon>Bacteria</taxon>
        <taxon>Pseudomonadati</taxon>
        <taxon>Acidobacteriota</taxon>
        <taxon>Terriglobia</taxon>
        <taxon>Terriglobales</taxon>
        <taxon>Acidobacteriaceae</taxon>
        <taxon>Granulicella</taxon>
    </lineage>
</organism>